<accession>A0A172TGY7</accession>
<dbReference type="EMBL" id="CP011388">
    <property type="protein sequence ID" value="ANE46053.1"/>
    <property type="molecule type" value="Genomic_DNA"/>
</dbReference>
<keyword evidence="3" id="KW-1185">Reference proteome</keyword>
<dbReference type="InterPro" id="IPR009996">
    <property type="entry name" value="YycH"/>
</dbReference>
<dbReference type="OrthoDB" id="2382185at2"/>
<reference evidence="2 3" key="1">
    <citation type="submission" date="2015-01" db="EMBL/GenBank/DDBJ databases">
        <title>Paenibacillus swuensis/DY6/whole genome sequencing.</title>
        <authorList>
            <person name="Kim M.K."/>
            <person name="Srinivasan S."/>
            <person name="Lee J.-J."/>
        </authorList>
    </citation>
    <scope>NUCLEOTIDE SEQUENCE [LARGE SCALE GENOMIC DNA]</scope>
    <source>
        <strain evidence="2 3">DY6</strain>
    </source>
</reference>
<evidence type="ECO:0000313" key="2">
    <source>
        <dbReference type="EMBL" id="ANE46053.1"/>
    </source>
</evidence>
<dbReference type="Pfam" id="PF07435">
    <property type="entry name" value="YycH"/>
    <property type="match status" value="1"/>
</dbReference>
<dbReference type="RefSeq" id="WP_068605436.1">
    <property type="nucleotide sequence ID" value="NZ_CP011388.1"/>
</dbReference>
<feature type="domain" description="Regulatory protein YycH" evidence="1">
    <location>
        <begin position="3"/>
        <end position="419"/>
    </location>
</feature>
<protein>
    <recommendedName>
        <fullName evidence="1">Regulatory protein YycH domain-containing protein</fullName>
    </recommendedName>
</protein>
<dbReference type="InterPro" id="IPR042274">
    <property type="entry name" value="YycH/YycI_2"/>
</dbReference>
<sequence>MREKIKSALLILLVGMSLLQSYFLAYNIPDFNITNEAESSYIQTDLKGTEETVGNLLQPEQMILHFGENRHTLLYPETQFYDLIFQRLKGRTFDGFQRLSSIRVDWKEVRADFKGVEIRFNQGIPMNLLSQMMQIQGEIALESDTINRIWIFMNNNKEDDVRTLFGNEEGTFIYESTKADLTVKDLEEFVGFGEYQTPYTWEIGDYYLPTEPVKIVKYRLPYEEFTPEQMQKSLFPDPETTRALPEQDGSVIYTDSKRGLRVKTATKWISYTDPIAPVDSRNDIPQNLVASVQFVNRHGGWNGKFLLRDTAGNDNMGDGNEFVFQQYYGSYPIVSDEKTDFGYMRLNAQKGVVSAYERSLLTMESPVVEKMQMTLVGGDVLKNRMLQQPTASPVRFVYPAYVPRLTKEFIELTPAWVVESPDGTRHILR</sequence>
<organism evidence="2 3">
    <name type="scientific">Paenibacillus swuensis</name>
    <dbReference type="NCBI Taxonomy" id="1178515"/>
    <lineage>
        <taxon>Bacteria</taxon>
        <taxon>Bacillati</taxon>
        <taxon>Bacillota</taxon>
        <taxon>Bacilli</taxon>
        <taxon>Bacillales</taxon>
        <taxon>Paenibacillaceae</taxon>
        <taxon>Paenibacillus</taxon>
    </lineage>
</organism>
<evidence type="ECO:0000313" key="3">
    <source>
        <dbReference type="Proteomes" id="UP000076927"/>
    </source>
</evidence>
<dbReference type="KEGG" id="pswu:SY83_06870"/>
<dbReference type="STRING" id="1178515.SY83_06870"/>
<dbReference type="CDD" id="cd15787">
    <property type="entry name" value="YycH_N"/>
    <property type="match status" value="1"/>
</dbReference>
<dbReference type="AlphaFoldDB" id="A0A172TGY7"/>
<name>A0A172TGY7_9BACL</name>
<evidence type="ECO:0000259" key="1">
    <source>
        <dbReference type="Pfam" id="PF07435"/>
    </source>
</evidence>
<dbReference type="PATRIC" id="fig|1178515.4.peg.1367"/>
<gene>
    <name evidence="2" type="ORF">SY83_06870</name>
</gene>
<dbReference type="Gene3D" id="3.30.310.160">
    <property type="entry name" value="YycH protein, domain 2"/>
    <property type="match status" value="1"/>
</dbReference>
<proteinExistence type="predicted"/>
<dbReference type="Proteomes" id="UP000076927">
    <property type="component" value="Chromosome"/>
</dbReference>